<reference evidence="3 4" key="1">
    <citation type="journal article" date="2017" name="ISME J.">
        <title>Potential for microbial H2 and metal transformations associated with novel bacteria and archaea in deep terrestrial subsurface sediments.</title>
        <authorList>
            <person name="Hernsdorf A.W."/>
            <person name="Amano Y."/>
            <person name="Miyakawa K."/>
            <person name="Ise K."/>
            <person name="Suzuki Y."/>
            <person name="Anantharaman K."/>
            <person name="Probst A."/>
            <person name="Burstein D."/>
            <person name="Thomas B.C."/>
            <person name="Banfield J.F."/>
        </authorList>
    </citation>
    <scope>NUCLEOTIDE SEQUENCE [LARGE SCALE GENOMIC DNA]</scope>
    <source>
        <strain evidence="3">HGW-Falkowbacteria-2</strain>
    </source>
</reference>
<organism evidence="3 4">
    <name type="scientific">Candidatus Falkowbacteria bacterium HGW-Falkowbacteria-2</name>
    <dbReference type="NCBI Taxonomy" id="2013769"/>
    <lineage>
        <taxon>Bacteria</taxon>
        <taxon>Candidatus Falkowiibacteriota</taxon>
    </lineage>
</organism>
<dbReference type="AlphaFoldDB" id="A0A2N2DYW5"/>
<accession>A0A2N2DYW5</accession>
<evidence type="ECO:0000259" key="2">
    <source>
        <dbReference type="Pfam" id="PF05193"/>
    </source>
</evidence>
<proteinExistence type="inferred from homology"/>
<dbReference type="EMBL" id="PHAH01000037">
    <property type="protein sequence ID" value="PKM87655.1"/>
    <property type="molecule type" value="Genomic_DNA"/>
</dbReference>
<dbReference type="InterPro" id="IPR011249">
    <property type="entry name" value="Metalloenz_LuxS/M16"/>
</dbReference>
<comment type="caution">
    <text evidence="3">The sequence shown here is derived from an EMBL/GenBank/DDBJ whole genome shotgun (WGS) entry which is preliminary data.</text>
</comment>
<dbReference type="Pfam" id="PF05193">
    <property type="entry name" value="Peptidase_M16_C"/>
    <property type="match status" value="1"/>
</dbReference>
<dbReference type="InterPro" id="IPR007863">
    <property type="entry name" value="Peptidase_M16_C"/>
</dbReference>
<dbReference type="Proteomes" id="UP000233325">
    <property type="component" value="Unassembled WGS sequence"/>
</dbReference>
<dbReference type="InterPro" id="IPR050361">
    <property type="entry name" value="MPP/UQCRC_Complex"/>
</dbReference>
<sequence length="250" mass="28012">LRYFKKQYGADSMTVVLCGAISDSDRVAASRIFGSFPSNDWKDKPKVKEKQLKPAIKTVFKKIDQINLALAVRTYPADHKDELTVKLLSVILGGSMSSRLFISLRERSGLAYYVRTHSEHYTDSGYLSAQAGIPKDKAEAAIKIILDEYKRIASEEVPIEELSRAKDLVSGRLLMQLEASDDIANWYGLQAVLRDKLTDPDEIEKKLRKVTSADILRVAKDIMKTNNLNLAMIGPLKKADDARLAKLLKL</sequence>
<gene>
    <name evidence="3" type="ORF">CVU83_02750</name>
</gene>
<feature type="non-terminal residue" evidence="3">
    <location>
        <position position="1"/>
    </location>
</feature>
<protein>
    <recommendedName>
        <fullName evidence="2">Peptidase M16 C-terminal domain-containing protein</fullName>
    </recommendedName>
</protein>
<dbReference type="GO" id="GO:0046872">
    <property type="term" value="F:metal ion binding"/>
    <property type="evidence" value="ECO:0007669"/>
    <property type="project" value="InterPro"/>
</dbReference>
<dbReference type="PANTHER" id="PTHR11851">
    <property type="entry name" value="METALLOPROTEASE"/>
    <property type="match status" value="1"/>
</dbReference>
<name>A0A2N2DYW5_9BACT</name>
<evidence type="ECO:0000256" key="1">
    <source>
        <dbReference type="ARBA" id="ARBA00007261"/>
    </source>
</evidence>
<evidence type="ECO:0000313" key="4">
    <source>
        <dbReference type="Proteomes" id="UP000233325"/>
    </source>
</evidence>
<comment type="similarity">
    <text evidence="1">Belongs to the peptidase M16 family.</text>
</comment>
<evidence type="ECO:0000313" key="3">
    <source>
        <dbReference type="EMBL" id="PKM87655.1"/>
    </source>
</evidence>
<dbReference type="Gene3D" id="3.30.830.10">
    <property type="entry name" value="Metalloenzyme, LuxS/M16 peptidase-like"/>
    <property type="match status" value="1"/>
</dbReference>
<dbReference type="SUPFAM" id="SSF63411">
    <property type="entry name" value="LuxS/MPP-like metallohydrolase"/>
    <property type="match status" value="1"/>
</dbReference>
<dbReference type="PANTHER" id="PTHR11851:SF49">
    <property type="entry name" value="MITOCHONDRIAL-PROCESSING PEPTIDASE SUBUNIT ALPHA"/>
    <property type="match status" value="1"/>
</dbReference>
<feature type="domain" description="Peptidase M16 C-terminal" evidence="2">
    <location>
        <begin position="2"/>
        <end position="167"/>
    </location>
</feature>